<keyword evidence="3" id="KW-1185">Reference proteome</keyword>
<dbReference type="AlphaFoldDB" id="A0A4R1RQJ2"/>
<dbReference type="PANTHER" id="PTHR33886:SF8">
    <property type="entry name" value="UNSATURATED RHAMNOGALACTURONAN HYDROLASE (EUROFUNG)"/>
    <property type="match status" value="1"/>
</dbReference>
<proteinExistence type="predicted"/>
<dbReference type="PANTHER" id="PTHR33886">
    <property type="entry name" value="UNSATURATED RHAMNOGALACTURONAN HYDROLASE (EUROFUNG)"/>
    <property type="match status" value="1"/>
</dbReference>
<dbReference type="InterPro" id="IPR052043">
    <property type="entry name" value="PolySaccharide_Degr_Enz"/>
</dbReference>
<comment type="caution">
    <text evidence="2">The sequence shown here is derived from an EMBL/GenBank/DDBJ whole genome shotgun (WGS) entry which is preliminary data.</text>
</comment>
<dbReference type="EMBL" id="SLUN01000013">
    <property type="protein sequence ID" value="TCL68574.1"/>
    <property type="molecule type" value="Genomic_DNA"/>
</dbReference>
<dbReference type="OrthoDB" id="9812931at2"/>
<dbReference type="SUPFAM" id="SSF48208">
    <property type="entry name" value="Six-hairpin glycosidases"/>
    <property type="match status" value="1"/>
</dbReference>
<gene>
    <name evidence="2" type="ORF">EDC14_1013116</name>
</gene>
<dbReference type="Proteomes" id="UP000295008">
    <property type="component" value="Unassembled WGS sequence"/>
</dbReference>
<reference evidence="2 3" key="1">
    <citation type="submission" date="2019-03" db="EMBL/GenBank/DDBJ databases">
        <title>Genomic Encyclopedia of Type Strains, Phase IV (KMG-IV): sequencing the most valuable type-strain genomes for metagenomic binning, comparative biology and taxonomic classification.</title>
        <authorList>
            <person name="Goeker M."/>
        </authorList>
    </citation>
    <scope>NUCLEOTIDE SEQUENCE [LARGE SCALE GENOMIC DNA]</scope>
    <source>
        <strain evidence="2 3">LX-B</strain>
    </source>
</reference>
<accession>A0A4R1RQJ2</accession>
<dbReference type="GO" id="GO:0016787">
    <property type="term" value="F:hydrolase activity"/>
    <property type="evidence" value="ECO:0007669"/>
    <property type="project" value="UniProtKB-KW"/>
</dbReference>
<dbReference type="RefSeq" id="WP_132014560.1">
    <property type="nucleotide sequence ID" value="NZ_SLUN01000013.1"/>
</dbReference>
<evidence type="ECO:0000256" key="1">
    <source>
        <dbReference type="ARBA" id="ARBA00022801"/>
    </source>
</evidence>
<protein>
    <submittedName>
        <fullName evidence="2">Unsaturated rhamnogalacturonyl hydrolase</fullName>
    </submittedName>
</protein>
<dbReference type="InterPro" id="IPR010905">
    <property type="entry name" value="Glyco_hydro_88"/>
</dbReference>
<dbReference type="InterPro" id="IPR008928">
    <property type="entry name" value="6-hairpin_glycosidase_sf"/>
</dbReference>
<organism evidence="2 3">
    <name type="scientific">Hydrogenispora ethanolica</name>
    <dbReference type="NCBI Taxonomy" id="1082276"/>
    <lineage>
        <taxon>Bacteria</taxon>
        <taxon>Bacillati</taxon>
        <taxon>Bacillota</taxon>
        <taxon>Hydrogenispora</taxon>
    </lineage>
</organism>
<evidence type="ECO:0000313" key="2">
    <source>
        <dbReference type="EMBL" id="TCL68574.1"/>
    </source>
</evidence>
<evidence type="ECO:0000313" key="3">
    <source>
        <dbReference type="Proteomes" id="UP000295008"/>
    </source>
</evidence>
<dbReference type="Pfam" id="PF07470">
    <property type="entry name" value="Glyco_hydro_88"/>
    <property type="match status" value="1"/>
</dbReference>
<dbReference type="Gene3D" id="1.50.10.10">
    <property type="match status" value="1"/>
</dbReference>
<dbReference type="InterPro" id="IPR012341">
    <property type="entry name" value="6hp_glycosidase-like_sf"/>
</dbReference>
<sequence>MNHTPNIRETAERVINRLIRTAKGDGSNDHLVIETWEWPQGVALYSLFKYYRHTGDSKQLDFINHWFEQRFAEAEPPKNVNTVAPLLTLIHLYELTGDPRTLRICTEWAEWVMREMPRTEEGGLQHITSHDRNEQQLWDDTLFMTVLFLAKFGKATRSEAYIQEAIYQFLLHIKYLYDPATGLWFHGWTFRERNHFADALWARGNCWFTAGVVEFLEILGLDGALRRHLVDTLKAQVKKLAELQDASGLWHTLLDDPHSYLETSASAGFAYGILKAVRLGYLAPEYAAVGRKAADGVLAKIDSDGTVQGVSYGTAMGSDLDHYRRIKICPTSYGQGLAFLLCTELVREQ</sequence>
<name>A0A4R1RQJ2_HYDET</name>
<dbReference type="GO" id="GO:0005975">
    <property type="term" value="P:carbohydrate metabolic process"/>
    <property type="evidence" value="ECO:0007669"/>
    <property type="project" value="InterPro"/>
</dbReference>
<keyword evidence="1 2" id="KW-0378">Hydrolase</keyword>